<accession>A0AAE0P7Z3</accession>
<sequence>MAATASSSAFPLQGVTIFQLRALCQVLWDWDLCEDCQNPRNSPLQQCRAAQCPWGQRSERLEPFFDLYRDVTGSYVPDFFGDEDQALRNHQDLSDIILLLRQKGATLSRNECKYDYFTSRGNDETTIPQSDQDRAFDLVARVMTMAKVNSSEYDQDDDVVFTSRDEEDQQGQKLLSPPFIWPPEKSLQMALADSFPVRVHPSLQDNDSQAKNIKARLTAVNLTRIARLKIEGTNDLQHHLRLDQATGVVQVFHFTSVLKEHLLATKPDVNRRRRSNDSDGQEKAPSSCLPRPIALETLYSIQLLFPRDEKSQALLRNLVSKHGFDPDCLRFGTAPFECRAPLPRRPSDGVITETVVDEKHQALRYPIWGSRLMDLFDEIENPKPRGLLDAWLERRSKSRHVMLATLAGVAAAVLLGLLSLIVSVFQAWVAWQQWKSQNGP</sequence>
<evidence type="ECO:0000313" key="4">
    <source>
        <dbReference type="Proteomes" id="UP001285441"/>
    </source>
</evidence>
<proteinExistence type="predicted"/>
<reference evidence="3" key="1">
    <citation type="journal article" date="2023" name="Mol. Phylogenet. Evol.">
        <title>Genome-scale phylogeny and comparative genomics of the fungal order Sordariales.</title>
        <authorList>
            <person name="Hensen N."/>
            <person name="Bonometti L."/>
            <person name="Westerberg I."/>
            <person name="Brannstrom I.O."/>
            <person name="Guillou S."/>
            <person name="Cros-Aarteil S."/>
            <person name="Calhoun S."/>
            <person name="Haridas S."/>
            <person name="Kuo A."/>
            <person name="Mondo S."/>
            <person name="Pangilinan J."/>
            <person name="Riley R."/>
            <person name="LaButti K."/>
            <person name="Andreopoulos B."/>
            <person name="Lipzen A."/>
            <person name="Chen C."/>
            <person name="Yan M."/>
            <person name="Daum C."/>
            <person name="Ng V."/>
            <person name="Clum A."/>
            <person name="Steindorff A."/>
            <person name="Ohm R.A."/>
            <person name="Martin F."/>
            <person name="Silar P."/>
            <person name="Natvig D.O."/>
            <person name="Lalanne C."/>
            <person name="Gautier V."/>
            <person name="Ament-Velasquez S.L."/>
            <person name="Kruys A."/>
            <person name="Hutchinson M.I."/>
            <person name="Powell A.J."/>
            <person name="Barry K."/>
            <person name="Miller A.N."/>
            <person name="Grigoriev I.V."/>
            <person name="Debuchy R."/>
            <person name="Gladieux P."/>
            <person name="Hiltunen Thoren M."/>
            <person name="Johannesson H."/>
        </authorList>
    </citation>
    <scope>NUCLEOTIDE SEQUENCE</scope>
    <source>
        <strain evidence="3">CBS 232.78</strain>
    </source>
</reference>
<keyword evidence="2" id="KW-1133">Transmembrane helix</keyword>
<dbReference type="EMBL" id="JAULSW010000001">
    <property type="protein sequence ID" value="KAK3395008.1"/>
    <property type="molecule type" value="Genomic_DNA"/>
</dbReference>
<keyword evidence="2" id="KW-0472">Membrane</keyword>
<keyword evidence="2" id="KW-0812">Transmembrane</keyword>
<dbReference type="Proteomes" id="UP001285441">
    <property type="component" value="Unassembled WGS sequence"/>
</dbReference>
<evidence type="ECO:0000256" key="2">
    <source>
        <dbReference type="SAM" id="Phobius"/>
    </source>
</evidence>
<comment type="caution">
    <text evidence="3">The sequence shown here is derived from an EMBL/GenBank/DDBJ whole genome shotgun (WGS) entry which is preliminary data.</text>
</comment>
<feature type="region of interest" description="Disordered" evidence="1">
    <location>
        <begin position="268"/>
        <end position="288"/>
    </location>
</feature>
<gene>
    <name evidence="3" type="ORF">B0H63DRAFT_408293</name>
</gene>
<name>A0AAE0P7Z3_9PEZI</name>
<reference evidence="3" key="2">
    <citation type="submission" date="2023-06" db="EMBL/GenBank/DDBJ databases">
        <authorList>
            <consortium name="Lawrence Berkeley National Laboratory"/>
            <person name="Haridas S."/>
            <person name="Hensen N."/>
            <person name="Bonometti L."/>
            <person name="Westerberg I."/>
            <person name="Brannstrom I.O."/>
            <person name="Guillou S."/>
            <person name="Cros-Aarteil S."/>
            <person name="Calhoun S."/>
            <person name="Kuo A."/>
            <person name="Mondo S."/>
            <person name="Pangilinan J."/>
            <person name="Riley R."/>
            <person name="LaButti K."/>
            <person name="Andreopoulos B."/>
            <person name="Lipzen A."/>
            <person name="Chen C."/>
            <person name="Yanf M."/>
            <person name="Daum C."/>
            <person name="Ng V."/>
            <person name="Clum A."/>
            <person name="Steindorff A."/>
            <person name="Ohm R."/>
            <person name="Martin F."/>
            <person name="Silar P."/>
            <person name="Natvig D."/>
            <person name="Lalanne C."/>
            <person name="Gautier V."/>
            <person name="Ament-velasquez S.L."/>
            <person name="Kruys A."/>
            <person name="Hutchinson M.I."/>
            <person name="Powell A.J."/>
            <person name="Barry K."/>
            <person name="Miller A.N."/>
            <person name="Grigoriev I.V."/>
            <person name="Debuchy R."/>
            <person name="Gladieux P."/>
            <person name="Thoren M.H."/>
            <person name="Johannesson H."/>
        </authorList>
    </citation>
    <scope>NUCLEOTIDE SEQUENCE</scope>
    <source>
        <strain evidence="3">CBS 232.78</strain>
    </source>
</reference>
<organism evidence="3 4">
    <name type="scientific">Podospora didyma</name>
    <dbReference type="NCBI Taxonomy" id="330526"/>
    <lineage>
        <taxon>Eukaryota</taxon>
        <taxon>Fungi</taxon>
        <taxon>Dikarya</taxon>
        <taxon>Ascomycota</taxon>
        <taxon>Pezizomycotina</taxon>
        <taxon>Sordariomycetes</taxon>
        <taxon>Sordariomycetidae</taxon>
        <taxon>Sordariales</taxon>
        <taxon>Podosporaceae</taxon>
        <taxon>Podospora</taxon>
    </lineage>
</organism>
<keyword evidence="4" id="KW-1185">Reference proteome</keyword>
<evidence type="ECO:0000256" key="1">
    <source>
        <dbReference type="SAM" id="MobiDB-lite"/>
    </source>
</evidence>
<feature type="transmembrane region" description="Helical" evidence="2">
    <location>
        <begin position="401"/>
        <end position="431"/>
    </location>
</feature>
<dbReference type="AlphaFoldDB" id="A0AAE0P7Z3"/>
<protein>
    <submittedName>
        <fullName evidence="3">Uncharacterized protein</fullName>
    </submittedName>
</protein>
<evidence type="ECO:0000313" key="3">
    <source>
        <dbReference type="EMBL" id="KAK3395008.1"/>
    </source>
</evidence>